<feature type="transmembrane region" description="Helical" evidence="6">
    <location>
        <begin position="354"/>
        <end position="379"/>
    </location>
</feature>
<proteinExistence type="predicted"/>
<feature type="transmembrane region" description="Helical" evidence="6">
    <location>
        <begin position="191"/>
        <end position="218"/>
    </location>
</feature>
<evidence type="ECO:0008006" key="9">
    <source>
        <dbReference type="Google" id="ProtNLM"/>
    </source>
</evidence>
<protein>
    <recommendedName>
        <fullName evidence="9">Major facilitator superfamily (MFS) profile domain-containing protein</fullName>
    </recommendedName>
</protein>
<sequence length="592" mass="65579">MMNDARATTESRRRRDTFGSDAGDLVPAASEISMSVVTDDTRLFRIRRPFGGSAEDEGMMCGFVNVEPVLFLTSCAIGLLATNSQLFTYWARCIQIGKLESDLTFNVTYTCALLAGTNSTLQDDVERDISTMKIWLQIANSLPTLIISPIIGTWADRKGRKLPLLFSLCGFFFYSILQLCATLTYESVNIYSWFLASELLLGFCGGFATIFTTALTIVTDDCRGKLRPGSSTVPMRIGVAAVIQSIGSLLGSLIISLLAVPAVQNIERHALSYIKSAFVQAALSLIAIIYAIFFVRETHFPKQEGFQYSELDGPMDVNFEPTTSHGTSFIGKFFGMVSSLMEVLTARRPGWSRFCLSFSLLLIFVEFFSMDSALILLYLKRLPFAWDDKLFSYFSLAKGLLTALGMILCPLALTAVHWLGKDSLLIIFALASSALTSFFMAFATTTHEIFITVGFALIMGGLSPAYRSFLPRMVAKEETARLLCIVSIIMAFCPILSSLVFNSIFNATMSWWAGFAFFLGGVFQAAVFFGQIGVHILMRPQWELDKQLDDRRHNQSMVGEGEYYPNRPEDEERSVSNTAVSDVNSTGRVELL</sequence>
<accession>A0A8S1HGZ5</accession>
<feature type="compositionally biased region" description="Polar residues" evidence="5">
    <location>
        <begin position="575"/>
        <end position="592"/>
    </location>
</feature>
<feature type="transmembrane region" description="Helical" evidence="6">
    <location>
        <begin position="482"/>
        <end position="505"/>
    </location>
</feature>
<feature type="transmembrane region" description="Helical" evidence="6">
    <location>
        <begin position="239"/>
        <end position="260"/>
    </location>
</feature>
<keyword evidence="8" id="KW-1185">Reference proteome</keyword>
<organism evidence="7 8">
    <name type="scientific">Caenorhabditis auriculariae</name>
    <dbReference type="NCBI Taxonomy" id="2777116"/>
    <lineage>
        <taxon>Eukaryota</taxon>
        <taxon>Metazoa</taxon>
        <taxon>Ecdysozoa</taxon>
        <taxon>Nematoda</taxon>
        <taxon>Chromadorea</taxon>
        <taxon>Rhabditida</taxon>
        <taxon>Rhabditina</taxon>
        <taxon>Rhabditomorpha</taxon>
        <taxon>Rhabditoidea</taxon>
        <taxon>Rhabditidae</taxon>
        <taxon>Peloderinae</taxon>
        <taxon>Caenorhabditis</taxon>
    </lineage>
</organism>
<dbReference type="PANTHER" id="PTHR23507">
    <property type="entry name" value="ZGC:174356"/>
    <property type="match status" value="1"/>
</dbReference>
<dbReference type="EMBL" id="CAJGYM010000037">
    <property type="protein sequence ID" value="CAD6193638.1"/>
    <property type="molecule type" value="Genomic_DNA"/>
</dbReference>
<dbReference type="GO" id="GO:0022857">
    <property type="term" value="F:transmembrane transporter activity"/>
    <property type="evidence" value="ECO:0007669"/>
    <property type="project" value="InterPro"/>
</dbReference>
<reference evidence="7" key="1">
    <citation type="submission" date="2020-10" db="EMBL/GenBank/DDBJ databases">
        <authorList>
            <person name="Kikuchi T."/>
        </authorList>
    </citation>
    <scope>NUCLEOTIDE SEQUENCE</scope>
    <source>
        <strain evidence="7">NKZ352</strain>
    </source>
</reference>
<comment type="subcellular location">
    <subcellularLocation>
        <location evidence="1">Membrane</location>
        <topology evidence="1">Multi-pass membrane protein</topology>
    </subcellularLocation>
</comment>
<dbReference type="InterPro" id="IPR011701">
    <property type="entry name" value="MFS"/>
</dbReference>
<dbReference type="SUPFAM" id="SSF103473">
    <property type="entry name" value="MFS general substrate transporter"/>
    <property type="match status" value="1"/>
</dbReference>
<evidence type="ECO:0000256" key="6">
    <source>
        <dbReference type="SAM" id="Phobius"/>
    </source>
</evidence>
<feature type="region of interest" description="Disordered" evidence="5">
    <location>
        <begin position="1"/>
        <end position="22"/>
    </location>
</feature>
<feature type="transmembrane region" description="Helical" evidence="6">
    <location>
        <begin position="162"/>
        <end position="185"/>
    </location>
</feature>
<evidence type="ECO:0000256" key="4">
    <source>
        <dbReference type="ARBA" id="ARBA00023136"/>
    </source>
</evidence>
<feature type="transmembrane region" description="Helical" evidence="6">
    <location>
        <begin position="449"/>
        <end position="470"/>
    </location>
</feature>
<name>A0A8S1HGZ5_9PELO</name>
<dbReference type="OrthoDB" id="419734at2759"/>
<feature type="region of interest" description="Disordered" evidence="5">
    <location>
        <begin position="558"/>
        <end position="592"/>
    </location>
</feature>
<dbReference type="Pfam" id="PF07690">
    <property type="entry name" value="MFS_1"/>
    <property type="match status" value="1"/>
</dbReference>
<evidence type="ECO:0000313" key="7">
    <source>
        <dbReference type="EMBL" id="CAD6193638.1"/>
    </source>
</evidence>
<dbReference type="PANTHER" id="PTHR23507:SF6">
    <property type="entry name" value="PROTON-COUPLED FOLATE TRANSPORTER"/>
    <property type="match status" value="1"/>
</dbReference>
<evidence type="ECO:0000313" key="8">
    <source>
        <dbReference type="Proteomes" id="UP000835052"/>
    </source>
</evidence>
<feature type="compositionally biased region" description="Basic and acidic residues" evidence="5">
    <location>
        <begin position="7"/>
        <end position="18"/>
    </location>
</feature>
<dbReference type="Gene3D" id="1.20.1250.20">
    <property type="entry name" value="MFS general substrate transporter like domains"/>
    <property type="match status" value="1"/>
</dbReference>
<feature type="transmembrane region" description="Helical" evidence="6">
    <location>
        <begin position="272"/>
        <end position="295"/>
    </location>
</feature>
<keyword evidence="2 6" id="KW-0812">Transmembrane</keyword>
<keyword evidence="3 6" id="KW-1133">Transmembrane helix</keyword>
<keyword evidence="4 6" id="KW-0472">Membrane</keyword>
<comment type="caution">
    <text evidence="7">The sequence shown here is derived from an EMBL/GenBank/DDBJ whole genome shotgun (WGS) entry which is preliminary data.</text>
</comment>
<dbReference type="Proteomes" id="UP000835052">
    <property type="component" value="Unassembled WGS sequence"/>
</dbReference>
<feature type="transmembrane region" description="Helical" evidence="6">
    <location>
        <begin position="511"/>
        <end position="537"/>
    </location>
</feature>
<dbReference type="AlphaFoldDB" id="A0A8S1HGZ5"/>
<feature type="transmembrane region" description="Helical" evidence="6">
    <location>
        <begin position="425"/>
        <end position="443"/>
    </location>
</feature>
<gene>
    <name evidence="7" type="ORF">CAUJ_LOCUS9557</name>
</gene>
<evidence type="ECO:0000256" key="2">
    <source>
        <dbReference type="ARBA" id="ARBA00022692"/>
    </source>
</evidence>
<evidence type="ECO:0000256" key="5">
    <source>
        <dbReference type="SAM" id="MobiDB-lite"/>
    </source>
</evidence>
<feature type="transmembrane region" description="Helical" evidence="6">
    <location>
        <begin position="391"/>
        <end position="413"/>
    </location>
</feature>
<evidence type="ECO:0000256" key="1">
    <source>
        <dbReference type="ARBA" id="ARBA00004141"/>
    </source>
</evidence>
<dbReference type="InterPro" id="IPR036259">
    <property type="entry name" value="MFS_trans_sf"/>
</dbReference>
<dbReference type="GO" id="GO:0016020">
    <property type="term" value="C:membrane"/>
    <property type="evidence" value="ECO:0007669"/>
    <property type="project" value="UniProtKB-SubCell"/>
</dbReference>
<evidence type="ECO:0000256" key="3">
    <source>
        <dbReference type="ARBA" id="ARBA00022989"/>
    </source>
</evidence>